<reference evidence="11" key="1">
    <citation type="submission" date="2003-08" db="EMBL/GenBank/DDBJ databases">
        <authorList>
            <person name="Birren B."/>
            <person name="Nusbaum C."/>
            <person name="Abebe A."/>
            <person name="Abouelleil A."/>
            <person name="Adekoya E."/>
            <person name="Ait-zahra M."/>
            <person name="Allen N."/>
            <person name="Allen T."/>
            <person name="An P."/>
            <person name="Anderson M."/>
            <person name="Anderson S."/>
            <person name="Arachchi H."/>
            <person name="Armbruster J."/>
            <person name="Bachantsang P."/>
            <person name="Baldwin J."/>
            <person name="Barry A."/>
            <person name="Bayul T."/>
            <person name="Blitshsteyn B."/>
            <person name="Bloom T."/>
            <person name="Blye J."/>
            <person name="Boguslavskiy L."/>
            <person name="Borowsky M."/>
            <person name="Boukhgalter B."/>
            <person name="Brunache A."/>
            <person name="Butler J."/>
            <person name="Calixte N."/>
            <person name="Calvo S."/>
            <person name="Camarata J."/>
            <person name="Campo K."/>
            <person name="Chang J."/>
            <person name="Cheshatsang Y."/>
            <person name="Citroen M."/>
            <person name="Collymore A."/>
            <person name="Considine T."/>
            <person name="Cook A."/>
            <person name="Cooke P."/>
            <person name="Corum B."/>
            <person name="Cuomo C."/>
            <person name="David R."/>
            <person name="Dawoe T."/>
            <person name="Degray S."/>
            <person name="Dodge S."/>
            <person name="Dooley K."/>
            <person name="Dorje P."/>
            <person name="Dorjee K."/>
            <person name="Dorris L."/>
            <person name="Duffey N."/>
            <person name="Dupes A."/>
            <person name="Elkins T."/>
            <person name="Engels R."/>
            <person name="Erickson J."/>
            <person name="Farina A."/>
            <person name="Faro S."/>
            <person name="Ferreira P."/>
            <person name="Fischer H."/>
            <person name="Fitzgerald M."/>
            <person name="Foley K."/>
            <person name="Gage D."/>
            <person name="Galagan J."/>
            <person name="Gearin G."/>
            <person name="Gnerre S."/>
            <person name="Gnirke A."/>
            <person name="Goyette A."/>
            <person name="Graham J."/>
            <person name="Grandbois E."/>
            <person name="Gyaltsen K."/>
            <person name="Hafez N."/>
            <person name="Hagopian D."/>
            <person name="Hagos B."/>
            <person name="Hall J."/>
            <person name="Hatcher B."/>
            <person name="Heller A."/>
            <person name="Higgins H."/>
            <person name="Honan T."/>
            <person name="Horn A."/>
            <person name="Houde N."/>
            <person name="Hughes L."/>
            <person name="Hulme W."/>
            <person name="Husby E."/>
            <person name="Iliev I."/>
            <person name="Jaffe D."/>
            <person name="Jones C."/>
            <person name="Kamal M."/>
            <person name="Kamat A."/>
            <person name="Kamvysselis M."/>
            <person name="Karlsson E."/>
            <person name="Kells C."/>
            <person name="Kieu A."/>
            <person name="Kisner P."/>
            <person name="Kodira C."/>
            <person name="Kulbokas E."/>
            <person name="Labutti K."/>
            <person name="Lama D."/>
            <person name="Landers T."/>
            <person name="Leger J."/>
            <person name="Levine S."/>
            <person name="Lewis D."/>
            <person name="Lewis T."/>
            <person name="Lindblad-toh K."/>
            <person name="Liu X."/>
            <person name="Lokyitsang T."/>
            <person name="Lokyitsang Y."/>
            <person name="Lucien O."/>
            <person name="Lui A."/>
            <person name="Ma L.J."/>
            <person name="Mabbitt R."/>
            <person name="Macdonald J."/>
            <person name="Maclean C."/>
            <person name="Major J."/>
            <person name="Manning J."/>
            <person name="Marabella R."/>
            <person name="Maru K."/>
            <person name="Matthews C."/>
            <person name="Mauceli E."/>
            <person name="Mccarthy M."/>
            <person name="Mcdonough S."/>
            <person name="Mcghee T."/>
            <person name="Meldrim J."/>
            <person name="Meneus L."/>
            <person name="Mesirov J."/>
            <person name="Mihalev A."/>
            <person name="Mihova T."/>
            <person name="Mikkelsen T."/>
            <person name="Mlenga V."/>
            <person name="Moru K."/>
            <person name="Mozes J."/>
            <person name="Mulrain L."/>
            <person name="Munson G."/>
            <person name="Naylor J."/>
            <person name="Newes C."/>
            <person name="Nguyen C."/>
            <person name="Nguyen N."/>
            <person name="Nguyen T."/>
            <person name="Nicol R."/>
            <person name="Nielsen C."/>
            <person name="Nizzari M."/>
            <person name="Norbu C."/>
            <person name="Norbu N."/>
            <person name="O'donnell P."/>
            <person name="Okoawo O."/>
            <person name="O'leary S."/>
            <person name="Omotosho B."/>
            <person name="O'neill K."/>
            <person name="Osman S."/>
            <person name="Parker S."/>
            <person name="Perrin D."/>
            <person name="Phunkhang P."/>
            <person name="Piqani B."/>
            <person name="Purcell S."/>
            <person name="Rachupka T."/>
            <person name="Ramasamy U."/>
            <person name="Rameau R."/>
            <person name="Ray V."/>
            <person name="Raymond C."/>
            <person name="Retta R."/>
            <person name="Richardson S."/>
            <person name="Rise C."/>
            <person name="Rodriguez J."/>
            <person name="Rogers J."/>
            <person name="Rogov P."/>
            <person name="Rutman M."/>
            <person name="Schupbach R."/>
            <person name="Seaman C."/>
            <person name="Settipalli S."/>
            <person name="Sharpe T."/>
            <person name="Sheridan J."/>
            <person name="Sherpa N."/>
            <person name="Shi J."/>
            <person name="Smirnov S."/>
            <person name="Smith C."/>
            <person name="Sougnez C."/>
            <person name="Spencer B."/>
            <person name="Stalker J."/>
            <person name="Stange-thomann N."/>
            <person name="Stavropoulos S."/>
            <person name="Stetson K."/>
            <person name="Stone C."/>
            <person name="Stone S."/>
            <person name="Stubbs M."/>
            <person name="Talamas J."/>
            <person name="Tchuinga P."/>
            <person name="Tenzing P."/>
            <person name="Tesfaye S."/>
            <person name="Theodore J."/>
            <person name="Thoulutsang Y."/>
            <person name="Topham K."/>
            <person name="Towey S."/>
            <person name="Tsamla T."/>
            <person name="Tsomo N."/>
            <person name="Vallee D."/>
            <person name="Vassiliev H."/>
            <person name="Venkataraman V."/>
            <person name="Vinson J."/>
            <person name="Vo A."/>
            <person name="Wade C."/>
            <person name="Wang S."/>
            <person name="Wangchuk T."/>
            <person name="Wangdi T."/>
            <person name="Whittaker C."/>
            <person name="Wilkinson J."/>
            <person name="Wu Y."/>
            <person name="Wyman D."/>
            <person name="Yadav S."/>
            <person name="Yang S."/>
            <person name="Yang X."/>
            <person name="Yeager S."/>
            <person name="Yee E."/>
            <person name="Young G."/>
            <person name="Zainoun J."/>
            <person name="Zembeck L."/>
            <person name="Zimmer A."/>
            <person name="Zody M."/>
            <person name="Lander E."/>
        </authorList>
    </citation>
    <scope>NUCLEOTIDE SEQUENCE [LARGE SCALE GENOMIC DNA]</scope>
</reference>
<reference evidence="10" key="2">
    <citation type="submission" date="2025-08" db="UniProtKB">
        <authorList>
            <consortium name="Ensembl"/>
        </authorList>
    </citation>
    <scope>IDENTIFICATION</scope>
</reference>
<feature type="domain" description="WDHD1 first WD40" evidence="9">
    <location>
        <begin position="9"/>
        <end position="298"/>
    </location>
</feature>
<keyword evidence="3" id="KW-0677">Repeat</keyword>
<proteinExistence type="predicted"/>
<dbReference type="STRING" id="51511.ENSCSAVP00000002573"/>
<evidence type="ECO:0008006" key="12">
    <source>
        <dbReference type="Google" id="ProtNLM"/>
    </source>
</evidence>
<dbReference type="GO" id="GO:0043596">
    <property type="term" value="C:nuclear replication fork"/>
    <property type="evidence" value="ECO:0007669"/>
    <property type="project" value="TreeGrafter"/>
</dbReference>
<dbReference type="GO" id="GO:0003677">
    <property type="term" value="F:DNA binding"/>
    <property type="evidence" value="ECO:0007669"/>
    <property type="project" value="InterPro"/>
</dbReference>
<dbReference type="SMART" id="SM00320">
    <property type="entry name" value="WD40"/>
    <property type="match status" value="6"/>
</dbReference>
<dbReference type="PANTHER" id="PTHR19932">
    <property type="entry name" value="WD REPEAT AND HMG-BOX DNA BINDING PROTEIN"/>
    <property type="match status" value="1"/>
</dbReference>
<sequence>MSNSKPLLRYGHSEGRTEVCYDNSGKHLVSCGFDGNLKVWKSIEDDPNTIRAGDQTFSIGIKGKTLYVASDANSVDKYSFPDGSPDGLLVRFTGNVTHLSVSESRKLVAAGSCDFDIKTIEVESGKQKSYLGHQAPILSVAIDPMEEYLASASCDGNMKIWSLKTTKCVNTLSIISSSNDVGNSKTLCKICWRPVTGEDIAVPSEDGIKIFNRDTWVLLHTLTADATTKAYQCCSFSPCGRFLAAATVDGWIVLWDAETEMNVRTVQHPLKTCISSIVWNPQQNNCVAFSDTRGQVGLLEDVVPTEQPTKPKREADDLDALFDDEDDNMMVDLMADDVDEKPQVKFIFLAAPIPSTLDVFAADTDADLAPPTILPPAPVESKYTLDDDASSVATGMCAVTTRSQPSSMQPPFQPTSTPTHLSHRFMFDNFIIGVIRSYSDEMENAIDVEFHDTQTHHALHLPNHDQYTMAGLSNRAVVLAAESTPDAPSKLKCVHFSSWDNNKEWTIEMPDGEELQALTVGDDWIAACTDSLQVRFFTLGGVQRQILSIPGNVVAMAACMDQLFVVYHVTQGFGNNQCFGFMLLEVGVSGGSKSRSVVGGSALPVTPGSKLEWVGFTAEGTPATVDTAGVIRMMNRSFCQTWITVAKLKSIAKSRHDHYWVVALHENPQQIHYIQCKGSIYPSTLPRPTLSVAQYKIPLCEADSDKGKFEEEYWRTKLFSSHQDYLNTHGYETDTGAKQKTDLLIQHTLMRLFALCCKSDQEYQAMDVCSMMPTSASMSLAIKYASRIRKIMLAQRLSEEAILKKQQKMDVESEEEDDDFRTELQAGYSAAETEWSTQRSSNKPSSSQPGGLDEDDDDVMGAQATLFTTKLNLTSTPKPKKVLQRSKPDVDDEVLQKSAEDNVDVPRYKATTGVQLYLDEHLPHLEEEHPDLDAIDVRKMGIKNFRAISVEEKKNWNNRAKSASMRSAAGTAGGNKRKLADEVDENDPPCSGDVITSSNPAKNLRLDMDEAADADTCNAKAKLSSFAYSATE</sequence>
<dbReference type="InterPro" id="IPR036322">
    <property type="entry name" value="WD40_repeat_dom_sf"/>
</dbReference>
<dbReference type="OMA" id="RYAHTNG"/>
<evidence type="ECO:0000313" key="10">
    <source>
        <dbReference type="Ensembl" id="ENSCSAVP00000002573.1"/>
    </source>
</evidence>
<feature type="domain" description="WDHD1/CFT4 second beta-propeller" evidence="7">
    <location>
        <begin position="411"/>
        <end position="699"/>
    </location>
</feature>
<keyword evidence="2 5" id="KW-0853">WD repeat</keyword>
<comment type="subcellular location">
    <subcellularLocation>
        <location evidence="1">Nucleus</location>
    </subcellularLocation>
</comment>
<evidence type="ECO:0000256" key="6">
    <source>
        <dbReference type="SAM" id="MobiDB-lite"/>
    </source>
</evidence>
<dbReference type="InterPro" id="IPR022100">
    <property type="entry name" value="WDHD1/CFT4_beta-prop_2nd"/>
</dbReference>
<evidence type="ECO:0000256" key="1">
    <source>
        <dbReference type="ARBA" id="ARBA00004123"/>
    </source>
</evidence>
<dbReference type="InParanoid" id="H2YB75"/>
<dbReference type="GO" id="GO:0006281">
    <property type="term" value="P:DNA repair"/>
    <property type="evidence" value="ECO:0007669"/>
    <property type="project" value="TreeGrafter"/>
</dbReference>
<dbReference type="Proteomes" id="UP000007875">
    <property type="component" value="Unassembled WGS sequence"/>
</dbReference>
<dbReference type="Pfam" id="PF12341">
    <property type="entry name" value="Mcl1_mid"/>
    <property type="match status" value="1"/>
</dbReference>
<accession>H2YB75</accession>
<dbReference type="Gene3D" id="2.130.10.10">
    <property type="entry name" value="YVTN repeat-like/Quinoprotein amine dehydrogenase"/>
    <property type="match status" value="2"/>
</dbReference>
<dbReference type="CDD" id="cd21993">
    <property type="entry name" value="HMG-box_WDHD1"/>
    <property type="match status" value="1"/>
</dbReference>
<evidence type="ECO:0000259" key="7">
    <source>
        <dbReference type="Pfam" id="PF12341"/>
    </source>
</evidence>
<protein>
    <recommendedName>
        <fullName evidence="12">Minichromosome loss protein Mcl1 middle region domain-containing protein</fullName>
    </recommendedName>
</protein>
<dbReference type="SUPFAM" id="SSF50978">
    <property type="entry name" value="WD40 repeat-like"/>
    <property type="match status" value="1"/>
</dbReference>
<dbReference type="Ensembl" id="ENSCSAVT00000002614.1">
    <property type="protein sequence ID" value="ENSCSAVP00000002573.1"/>
    <property type="gene ID" value="ENSCSAVG00000001517.1"/>
</dbReference>
<keyword evidence="11" id="KW-1185">Reference proteome</keyword>
<evidence type="ECO:0000259" key="9">
    <source>
        <dbReference type="Pfam" id="PF24817"/>
    </source>
</evidence>
<feature type="region of interest" description="Disordered" evidence="6">
    <location>
        <begin position="958"/>
        <end position="1002"/>
    </location>
</feature>
<dbReference type="GO" id="GO:0006261">
    <property type="term" value="P:DNA-templated DNA replication"/>
    <property type="evidence" value="ECO:0007669"/>
    <property type="project" value="InterPro"/>
</dbReference>
<evidence type="ECO:0000256" key="3">
    <source>
        <dbReference type="ARBA" id="ARBA00022737"/>
    </source>
</evidence>
<feature type="compositionally biased region" description="Polar residues" evidence="6">
    <location>
        <begin position="834"/>
        <end position="849"/>
    </location>
</feature>
<dbReference type="Gene3D" id="1.10.30.10">
    <property type="entry name" value="High mobility group box domain"/>
    <property type="match status" value="1"/>
</dbReference>
<evidence type="ECO:0000256" key="2">
    <source>
        <dbReference type="ARBA" id="ARBA00022574"/>
    </source>
</evidence>
<dbReference type="PANTHER" id="PTHR19932:SF10">
    <property type="entry name" value="WD REPEAT AND HMG-BOX DNA-BINDING PROTEIN 1"/>
    <property type="match status" value="1"/>
</dbReference>
<feature type="repeat" description="WD" evidence="5">
    <location>
        <begin position="130"/>
        <end position="171"/>
    </location>
</feature>
<dbReference type="PROSITE" id="PS00678">
    <property type="entry name" value="WD_REPEATS_1"/>
    <property type="match status" value="1"/>
</dbReference>
<dbReference type="Pfam" id="PF20946">
    <property type="entry name" value="Ctf4_C"/>
    <property type="match status" value="1"/>
</dbReference>
<name>H2YB75_CIOSA</name>
<feature type="domain" description="WDHD1/CFT4 helical bundle" evidence="8">
    <location>
        <begin position="708"/>
        <end position="801"/>
    </location>
</feature>
<evidence type="ECO:0000256" key="5">
    <source>
        <dbReference type="PROSITE-ProRule" id="PRU00221"/>
    </source>
</evidence>
<dbReference type="InterPro" id="IPR057646">
    <property type="entry name" value="WD40_WDHD1_1st"/>
</dbReference>
<dbReference type="eggNOG" id="KOG1274">
    <property type="taxonomic scope" value="Eukaryota"/>
</dbReference>
<organism evidence="10 11">
    <name type="scientific">Ciona savignyi</name>
    <name type="common">Pacific transparent sea squirt</name>
    <dbReference type="NCBI Taxonomy" id="51511"/>
    <lineage>
        <taxon>Eukaryota</taxon>
        <taxon>Metazoa</taxon>
        <taxon>Chordata</taxon>
        <taxon>Tunicata</taxon>
        <taxon>Ascidiacea</taxon>
        <taxon>Phlebobranchia</taxon>
        <taxon>Cionidae</taxon>
        <taxon>Ciona</taxon>
    </lineage>
</organism>
<feature type="repeat" description="WD" evidence="5">
    <location>
        <begin position="9"/>
        <end position="41"/>
    </location>
</feature>
<feature type="region of interest" description="Disordered" evidence="6">
    <location>
        <begin position="829"/>
        <end position="858"/>
    </location>
</feature>
<evidence type="ECO:0000256" key="4">
    <source>
        <dbReference type="ARBA" id="ARBA00023242"/>
    </source>
</evidence>
<dbReference type="InterPro" id="IPR036910">
    <property type="entry name" value="HMG_box_dom_sf"/>
</dbReference>
<dbReference type="InterPro" id="IPR015943">
    <property type="entry name" value="WD40/YVTN_repeat-like_dom_sf"/>
</dbReference>
<reference evidence="10" key="3">
    <citation type="submission" date="2025-09" db="UniProtKB">
        <authorList>
            <consortium name="Ensembl"/>
        </authorList>
    </citation>
    <scope>IDENTIFICATION</scope>
</reference>
<dbReference type="InterPro" id="IPR019775">
    <property type="entry name" value="WD40_repeat_CS"/>
</dbReference>
<dbReference type="HOGENOM" id="CLU_004219_0_0_1"/>
<dbReference type="InterPro" id="IPR055339">
    <property type="entry name" value="HMG-box_WDHD1"/>
</dbReference>
<dbReference type="InterPro" id="IPR001680">
    <property type="entry name" value="WD40_rpt"/>
</dbReference>
<feature type="repeat" description="WD" evidence="5">
    <location>
        <begin position="224"/>
        <end position="265"/>
    </location>
</feature>
<keyword evidence="4" id="KW-0539">Nucleus</keyword>
<dbReference type="GO" id="GO:0003682">
    <property type="term" value="F:chromatin binding"/>
    <property type="evidence" value="ECO:0007669"/>
    <property type="project" value="TreeGrafter"/>
</dbReference>
<dbReference type="AlphaFoldDB" id="H2YB75"/>
<dbReference type="InterPro" id="IPR048591">
    <property type="entry name" value="WDHD1/CFT4_hel"/>
</dbReference>
<dbReference type="GeneTree" id="ENSGT00390000002030"/>
<evidence type="ECO:0000313" key="11">
    <source>
        <dbReference type="Proteomes" id="UP000007875"/>
    </source>
</evidence>
<dbReference type="PROSITE" id="PS50082">
    <property type="entry name" value="WD_REPEATS_2"/>
    <property type="match status" value="3"/>
</dbReference>
<dbReference type="FunCoup" id="H2YB75">
    <property type="interactions" value="173"/>
</dbReference>
<dbReference type="FunFam" id="2.130.10.10:FF:003645">
    <property type="entry name" value="WD-repeat protein, putative"/>
    <property type="match status" value="1"/>
</dbReference>
<dbReference type="GO" id="GO:0000278">
    <property type="term" value="P:mitotic cell cycle"/>
    <property type="evidence" value="ECO:0007669"/>
    <property type="project" value="TreeGrafter"/>
</dbReference>
<dbReference type="PROSITE" id="PS50294">
    <property type="entry name" value="WD_REPEATS_REGION"/>
    <property type="match status" value="1"/>
</dbReference>
<dbReference type="Pfam" id="PF24817">
    <property type="entry name" value="WD40_WDHD1_1st"/>
    <property type="match status" value="1"/>
</dbReference>
<evidence type="ECO:0000259" key="8">
    <source>
        <dbReference type="Pfam" id="PF20946"/>
    </source>
</evidence>